<dbReference type="Proteomes" id="UP000799779">
    <property type="component" value="Unassembled WGS sequence"/>
</dbReference>
<gene>
    <name evidence="2" type="ORF">P154DRAFT_624203</name>
</gene>
<dbReference type="InterPro" id="IPR013087">
    <property type="entry name" value="Znf_C2H2_type"/>
</dbReference>
<name>A0A6A5W1Y5_9PLEO</name>
<reference evidence="2" key="1">
    <citation type="journal article" date="2020" name="Stud. Mycol.">
        <title>101 Dothideomycetes genomes: a test case for predicting lifestyles and emergence of pathogens.</title>
        <authorList>
            <person name="Haridas S."/>
            <person name="Albert R."/>
            <person name="Binder M."/>
            <person name="Bloem J."/>
            <person name="Labutti K."/>
            <person name="Salamov A."/>
            <person name="Andreopoulos B."/>
            <person name="Baker S."/>
            <person name="Barry K."/>
            <person name="Bills G."/>
            <person name="Bluhm B."/>
            <person name="Cannon C."/>
            <person name="Castanera R."/>
            <person name="Culley D."/>
            <person name="Daum C."/>
            <person name="Ezra D."/>
            <person name="Gonzalez J."/>
            <person name="Henrissat B."/>
            <person name="Kuo A."/>
            <person name="Liang C."/>
            <person name="Lipzen A."/>
            <person name="Lutzoni F."/>
            <person name="Magnuson J."/>
            <person name="Mondo S."/>
            <person name="Nolan M."/>
            <person name="Ohm R."/>
            <person name="Pangilinan J."/>
            <person name="Park H.-J."/>
            <person name="Ramirez L."/>
            <person name="Alfaro M."/>
            <person name="Sun H."/>
            <person name="Tritt A."/>
            <person name="Yoshinaga Y."/>
            <person name="Zwiers L.-H."/>
            <person name="Turgeon B."/>
            <person name="Goodwin S."/>
            <person name="Spatafora J."/>
            <person name="Crous P."/>
            <person name="Grigoriev I."/>
        </authorList>
    </citation>
    <scope>NUCLEOTIDE SEQUENCE</scope>
    <source>
        <strain evidence="2">CBS 123094</strain>
    </source>
</reference>
<accession>A0A6A5W1Y5</accession>
<feature type="domain" description="C2H2-type" evidence="1">
    <location>
        <begin position="140"/>
        <end position="169"/>
    </location>
</feature>
<sequence length="346" mass="39375">MSDYVPIGMQDGMQAGFQLDPMEDMDTVDWSALREEVMQEPWPEWDKFDWDTGASRAAEAVPGIGNDALFLPGPHISVRAPDLALLDAIPPMPTLETPMRPIQSEHRCSHEGCKSKSFGRIYELNRHMKKHQQDGSQRKYDCPAVGCPRTGKLGFYRLDKLQDHLLRGHQDDSDIKCPGDENHDCPTKSVLMRDIMALHATKHTGDSGYRNSGSDALWNIKYYRACPIPKCPYRIGIWSDTLDALEDLRCHITIKHSANGRSECSGQLAERGFDALTGDILCPICSGNFRNHPEFYLHLVSDHLQAPRIQHEAEVPEQEDLRPYRRTLLSLWPNFEHYPIWDDIKG</sequence>
<dbReference type="Gene3D" id="3.30.160.60">
    <property type="entry name" value="Classic Zinc Finger"/>
    <property type="match status" value="1"/>
</dbReference>
<evidence type="ECO:0000313" key="2">
    <source>
        <dbReference type="EMBL" id="KAF1995207.1"/>
    </source>
</evidence>
<dbReference type="EMBL" id="ML977644">
    <property type="protein sequence ID" value="KAF1995207.1"/>
    <property type="molecule type" value="Genomic_DNA"/>
</dbReference>
<protein>
    <recommendedName>
        <fullName evidence="1">C2H2-type domain-containing protein</fullName>
    </recommendedName>
</protein>
<feature type="domain" description="C2H2-type" evidence="1">
    <location>
        <begin position="106"/>
        <end position="131"/>
    </location>
</feature>
<keyword evidence="3" id="KW-1185">Reference proteome</keyword>
<feature type="domain" description="C2H2-type" evidence="1">
    <location>
        <begin position="280"/>
        <end position="303"/>
    </location>
</feature>
<dbReference type="OrthoDB" id="3939438at2759"/>
<organism evidence="2 3">
    <name type="scientific">Amniculicola lignicola CBS 123094</name>
    <dbReference type="NCBI Taxonomy" id="1392246"/>
    <lineage>
        <taxon>Eukaryota</taxon>
        <taxon>Fungi</taxon>
        <taxon>Dikarya</taxon>
        <taxon>Ascomycota</taxon>
        <taxon>Pezizomycotina</taxon>
        <taxon>Dothideomycetes</taxon>
        <taxon>Pleosporomycetidae</taxon>
        <taxon>Pleosporales</taxon>
        <taxon>Amniculicolaceae</taxon>
        <taxon>Amniculicola</taxon>
    </lineage>
</organism>
<proteinExistence type="predicted"/>
<evidence type="ECO:0000313" key="3">
    <source>
        <dbReference type="Proteomes" id="UP000799779"/>
    </source>
</evidence>
<dbReference type="AlphaFoldDB" id="A0A6A5W1Y5"/>
<dbReference type="SMART" id="SM00355">
    <property type="entry name" value="ZnF_C2H2"/>
    <property type="match status" value="3"/>
</dbReference>
<evidence type="ECO:0000259" key="1">
    <source>
        <dbReference type="SMART" id="SM00355"/>
    </source>
</evidence>